<name>A0AAE0KP18_9CHLO</name>
<dbReference type="EMBL" id="LGRX02022514">
    <property type="protein sequence ID" value="KAK3255526.1"/>
    <property type="molecule type" value="Genomic_DNA"/>
</dbReference>
<evidence type="ECO:0000256" key="11">
    <source>
        <dbReference type="SAM" id="SignalP"/>
    </source>
</evidence>
<evidence type="ECO:0000256" key="3">
    <source>
        <dbReference type="ARBA" id="ARBA00022448"/>
    </source>
</evidence>
<organism evidence="12 13">
    <name type="scientific">Cymbomonas tetramitiformis</name>
    <dbReference type="NCBI Taxonomy" id="36881"/>
    <lineage>
        <taxon>Eukaryota</taxon>
        <taxon>Viridiplantae</taxon>
        <taxon>Chlorophyta</taxon>
        <taxon>Pyramimonadophyceae</taxon>
        <taxon>Pyramimonadales</taxon>
        <taxon>Pyramimonadaceae</taxon>
        <taxon>Cymbomonas</taxon>
    </lineage>
</organism>
<feature type="non-terminal residue" evidence="12">
    <location>
        <position position="420"/>
    </location>
</feature>
<feature type="chain" id="PRO_5042051505" description="H(+)-exporting diphosphatase" evidence="11">
    <location>
        <begin position="28"/>
        <end position="420"/>
    </location>
</feature>
<keyword evidence="13" id="KW-1185">Reference proteome</keyword>
<feature type="transmembrane region" description="Helical" evidence="10">
    <location>
        <begin position="113"/>
        <end position="132"/>
    </location>
</feature>
<sequence length="420" mass="43562">MYGTISKLACVLSVAIFVLYLFRPPTPEQIAAGLTPYASKLLLRSLPGPVHELAAPSPLCPTPPLPPSCPTGIELRGPTSSEEGRPITLLASSASRATLCAGMTLAVVTTMSFLLGAFCSGLSGYIGMWVSVRANVRVAGAARRTAREALQVALRSGGFSGIMVVGMTVLGIGILFSTFFVFFGVLVQDCVPVPLLLVGYGFGASFVALFAQLGGGIYTKAADVGADLVGKVEAGIPEDDPRNPAVIADLVGDNVGDCSARGADLFESIGAEIISAMILGGSLARQAALDDTTTMGLIMFPLVVHTMDLVVSAVGIMSVKSSASPGAKQAVEDPYEVMKAGYNISIMLAVVGFGAATYLLLDLPSAPGCWINFFGCGMLGIATAYSFMLITQYYTDYKYKPVRLIAEASTTGHGTNIIAG</sequence>
<dbReference type="GO" id="GO:0016020">
    <property type="term" value="C:membrane"/>
    <property type="evidence" value="ECO:0007669"/>
    <property type="project" value="InterPro"/>
</dbReference>
<feature type="transmembrane region" description="Helical" evidence="10">
    <location>
        <begin position="191"/>
        <end position="211"/>
    </location>
</feature>
<dbReference type="GO" id="GO:0012505">
    <property type="term" value="C:endomembrane system"/>
    <property type="evidence" value="ECO:0007669"/>
    <property type="project" value="UniProtKB-SubCell"/>
</dbReference>
<proteinExistence type="predicted"/>
<feature type="transmembrane region" description="Helical" evidence="10">
    <location>
        <begin position="340"/>
        <end position="359"/>
    </location>
</feature>
<dbReference type="Pfam" id="PF03030">
    <property type="entry name" value="H_PPase"/>
    <property type="match status" value="1"/>
</dbReference>
<keyword evidence="9 10" id="KW-0472">Membrane</keyword>
<feature type="transmembrane region" description="Helical" evidence="10">
    <location>
        <begin position="294"/>
        <end position="319"/>
    </location>
</feature>
<feature type="transmembrane region" description="Helical" evidence="10">
    <location>
        <begin position="371"/>
        <end position="394"/>
    </location>
</feature>
<keyword evidence="11" id="KW-0732">Signal</keyword>
<dbReference type="GO" id="GO:0009678">
    <property type="term" value="F:diphosphate hydrolysis-driven proton transmembrane transporter activity"/>
    <property type="evidence" value="ECO:0007669"/>
    <property type="project" value="UniProtKB-EC"/>
</dbReference>
<keyword evidence="6" id="KW-1278">Translocase</keyword>
<evidence type="ECO:0000256" key="8">
    <source>
        <dbReference type="ARBA" id="ARBA00023065"/>
    </source>
</evidence>
<evidence type="ECO:0000256" key="2">
    <source>
        <dbReference type="ARBA" id="ARBA00013242"/>
    </source>
</evidence>
<protein>
    <recommendedName>
        <fullName evidence="2">H(+)-exporting diphosphatase</fullName>
        <ecNumber evidence="2">7.1.3.1</ecNumber>
    </recommendedName>
</protein>
<dbReference type="PANTHER" id="PTHR31998">
    <property type="entry name" value="K(+)-INSENSITIVE PYROPHOSPHATE-ENERGIZED PROTON PUMP"/>
    <property type="match status" value="1"/>
</dbReference>
<comment type="caution">
    <text evidence="12">The sequence shown here is derived from an EMBL/GenBank/DDBJ whole genome shotgun (WGS) entry which is preliminary data.</text>
</comment>
<keyword evidence="3" id="KW-0813">Transport</keyword>
<dbReference type="InterPro" id="IPR004131">
    <property type="entry name" value="PPase-energised_H-pump"/>
</dbReference>
<dbReference type="EC" id="7.1.3.1" evidence="2"/>
<evidence type="ECO:0000256" key="6">
    <source>
        <dbReference type="ARBA" id="ARBA00022967"/>
    </source>
</evidence>
<keyword evidence="7 10" id="KW-1133">Transmembrane helix</keyword>
<keyword evidence="5" id="KW-0460">Magnesium</keyword>
<evidence type="ECO:0000313" key="12">
    <source>
        <dbReference type="EMBL" id="KAK3255526.1"/>
    </source>
</evidence>
<dbReference type="Proteomes" id="UP001190700">
    <property type="component" value="Unassembled WGS sequence"/>
</dbReference>
<reference evidence="12 13" key="1">
    <citation type="journal article" date="2015" name="Genome Biol. Evol.">
        <title>Comparative Genomics of a Bacterivorous Green Alga Reveals Evolutionary Causalities and Consequences of Phago-Mixotrophic Mode of Nutrition.</title>
        <authorList>
            <person name="Burns J.A."/>
            <person name="Paasch A."/>
            <person name="Narechania A."/>
            <person name="Kim E."/>
        </authorList>
    </citation>
    <scope>NUCLEOTIDE SEQUENCE [LARGE SCALE GENOMIC DNA]</scope>
    <source>
        <strain evidence="12 13">PLY_AMNH</strain>
    </source>
</reference>
<evidence type="ECO:0000256" key="4">
    <source>
        <dbReference type="ARBA" id="ARBA00022692"/>
    </source>
</evidence>
<evidence type="ECO:0000256" key="9">
    <source>
        <dbReference type="ARBA" id="ARBA00023136"/>
    </source>
</evidence>
<gene>
    <name evidence="12" type="ORF">CYMTET_35294</name>
</gene>
<feature type="transmembrane region" description="Helical" evidence="10">
    <location>
        <begin position="152"/>
        <end position="185"/>
    </location>
</feature>
<evidence type="ECO:0000256" key="7">
    <source>
        <dbReference type="ARBA" id="ARBA00022989"/>
    </source>
</evidence>
<dbReference type="AlphaFoldDB" id="A0AAE0KP18"/>
<evidence type="ECO:0000313" key="13">
    <source>
        <dbReference type="Proteomes" id="UP001190700"/>
    </source>
</evidence>
<evidence type="ECO:0000256" key="5">
    <source>
        <dbReference type="ARBA" id="ARBA00022842"/>
    </source>
</evidence>
<evidence type="ECO:0000256" key="10">
    <source>
        <dbReference type="SAM" id="Phobius"/>
    </source>
</evidence>
<accession>A0AAE0KP18</accession>
<evidence type="ECO:0000256" key="1">
    <source>
        <dbReference type="ARBA" id="ARBA00004127"/>
    </source>
</evidence>
<keyword evidence="8" id="KW-0406">Ion transport</keyword>
<comment type="subcellular location">
    <subcellularLocation>
        <location evidence="1">Endomembrane system</location>
        <topology evidence="1">Multi-pass membrane protein</topology>
    </subcellularLocation>
</comment>
<dbReference type="GO" id="GO:0004427">
    <property type="term" value="F:inorganic diphosphate phosphatase activity"/>
    <property type="evidence" value="ECO:0007669"/>
    <property type="project" value="InterPro"/>
</dbReference>
<feature type="signal peptide" evidence="11">
    <location>
        <begin position="1"/>
        <end position="27"/>
    </location>
</feature>
<keyword evidence="4 10" id="KW-0812">Transmembrane</keyword>